<reference evidence="1" key="1">
    <citation type="journal article" date="2022" name="bioRxiv">
        <title>Sequencing and chromosome-scale assembly of the giantPleurodeles waltlgenome.</title>
        <authorList>
            <person name="Brown T."/>
            <person name="Elewa A."/>
            <person name="Iarovenko S."/>
            <person name="Subramanian E."/>
            <person name="Araus A.J."/>
            <person name="Petzold A."/>
            <person name="Susuki M."/>
            <person name="Suzuki K.-i.T."/>
            <person name="Hayashi T."/>
            <person name="Toyoda A."/>
            <person name="Oliveira C."/>
            <person name="Osipova E."/>
            <person name="Leigh N.D."/>
            <person name="Simon A."/>
            <person name="Yun M.H."/>
        </authorList>
    </citation>
    <scope>NUCLEOTIDE SEQUENCE</scope>
    <source>
        <strain evidence="1">20211129_DDA</strain>
        <tissue evidence="1">Liver</tissue>
    </source>
</reference>
<gene>
    <name evidence="1" type="ORF">NDU88_001245</name>
</gene>
<comment type="caution">
    <text evidence="1">The sequence shown here is derived from an EMBL/GenBank/DDBJ whole genome shotgun (WGS) entry which is preliminary data.</text>
</comment>
<evidence type="ECO:0000313" key="1">
    <source>
        <dbReference type="EMBL" id="KAJ1160752.1"/>
    </source>
</evidence>
<organism evidence="1 2">
    <name type="scientific">Pleurodeles waltl</name>
    <name type="common">Iberian ribbed newt</name>
    <dbReference type="NCBI Taxonomy" id="8319"/>
    <lineage>
        <taxon>Eukaryota</taxon>
        <taxon>Metazoa</taxon>
        <taxon>Chordata</taxon>
        <taxon>Craniata</taxon>
        <taxon>Vertebrata</taxon>
        <taxon>Euteleostomi</taxon>
        <taxon>Amphibia</taxon>
        <taxon>Batrachia</taxon>
        <taxon>Caudata</taxon>
        <taxon>Salamandroidea</taxon>
        <taxon>Salamandridae</taxon>
        <taxon>Pleurodelinae</taxon>
        <taxon>Pleurodeles</taxon>
    </lineage>
</organism>
<keyword evidence="2" id="KW-1185">Reference proteome</keyword>
<dbReference type="AlphaFoldDB" id="A0AAV7S820"/>
<protein>
    <submittedName>
        <fullName evidence="1">Uncharacterized protein</fullName>
    </submittedName>
</protein>
<dbReference type="EMBL" id="JANPWB010000008">
    <property type="protein sequence ID" value="KAJ1160752.1"/>
    <property type="molecule type" value="Genomic_DNA"/>
</dbReference>
<proteinExistence type="predicted"/>
<sequence length="88" mass="9354">MILGLGQLDRAWCRAMRSKRGPVVVRGCAGSALQGVMCLNHDFSSYRLLATLEGVAVFFRSSGEAHAVEGVAVGRCPGLKCCGLEERA</sequence>
<accession>A0AAV7S820</accession>
<name>A0AAV7S820_PLEWA</name>
<dbReference type="Proteomes" id="UP001066276">
    <property type="component" value="Chromosome 4_2"/>
</dbReference>
<evidence type="ECO:0000313" key="2">
    <source>
        <dbReference type="Proteomes" id="UP001066276"/>
    </source>
</evidence>